<feature type="domain" description="Globin" evidence="13">
    <location>
        <begin position="1"/>
        <end position="138"/>
    </location>
</feature>
<evidence type="ECO:0000259" key="14">
    <source>
        <dbReference type="PROSITE" id="PS51384"/>
    </source>
</evidence>
<evidence type="ECO:0000256" key="6">
    <source>
        <dbReference type="ARBA" id="ARBA00022723"/>
    </source>
</evidence>
<dbReference type="GO" id="GO:0071949">
    <property type="term" value="F:FAD binding"/>
    <property type="evidence" value="ECO:0007669"/>
    <property type="project" value="TreeGrafter"/>
</dbReference>
<comment type="function">
    <text evidence="9">Is involved in NO detoxification in an aerobic process, termed nitric oxide dioxygenase (NOD) reaction that utilizes O(2) and NAD(P)H to convert NO to nitrate, which protects the bacterium from various noxious nitrogen compounds. Therefore, plays a central role in the inducible response to nitrosative stress.</text>
</comment>
<dbReference type="InterPro" id="IPR012292">
    <property type="entry name" value="Globin/Proto"/>
</dbReference>
<gene>
    <name evidence="15" type="ORF">C41B8_13250</name>
</gene>
<dbReference type="PATRIC" id="fig|1304275.5.peg.2706"/>
<dbReference type="InterPro" id="IPR017938">
    <property type="entry name" value="Riboflavin_synthase-like_b-brl"/>
</dbReference>
<dbReference type="AlphaFoldDB" id="A0A084IJD1"/>
<keyword evidence="12" id="KW-0813">Transport</keyword>
<dbReference type="InterPro" id="IPR017927">
    <property type="entry name" value="FAD-bd_FR_type"/>
</dbReference>
<protein>
    <recommendedName>
        <fullName evidence="2">nitric oxide dioxygenase</fullName>
        <ecNumber evidence="2">1.14.12.17</ecNumber>
    </recommendedName>
</protein>
<dbReference type="EMBL" id="APNK01000022">
    <property type="protein sequence ID" value="KEZ76815.1"/>
    <property type="molecule type" value="Genomic_DNA"/>
</dbReference>
<dbReference type="InterPro" id="IPR001433">
    <property type="entry name" value="OxRdtase_FAD/NAD-bd"/>
</dbReference>
<dbReference type="Gene3D" id="2.40.30.10">
    <property type="entry name" value="Translation factors"/>
    <property type="match status" value="1"/>
</dbReference>
<dbReference type="GO" id="GO:0005344">
    <property type="term" value="F:oxygen carrier activity"/>
    <property type="evidence" value="ECO:0007669"/>
    <property type="project" value="UniProtKB-KW"/>
</dbReference>
<dbReference type="GO" id="GO:0008941">
    <property type="term" value="F:nitric oxide dioxygenase NAD(P)H activity"/>
    <property type="evidence" value="ECO:0007669"/>
    <property type="project" value="UniProtKB-EC"/>
</dbReference>
<dbReference type="PROSITE" id="PS01033">
    <property type="entry name" value="GLOBIN"/>
    <property type="match status" value="1"/>
</dbReference>
<dbReference type="PANTHER" id="PTHR43396:SF3">
    <property type="entry name" value="FLAVOHEMOPROTEIN"/>
    <property type="match status" value="1"/>
</dbReference>
<reference evidence="15 16" key="1">
    <citation type="submission" date="2013-03" db="EMBL/GenBank/DDBJ databases">
        <title>Salinisphaera hydrothermalis C41B8 Genome Sequencing.</title>
        <authorList>
            <person name="Li C."/>
            <person name="Lai Q."/>
            <person name="Shao Z."/>
        </authorList>
    </citation>
    <scope>NUCLEOTIDE SEQUENCE [LARGE SCALE GENOMIC DNA]</scope>
    <source>
        <strain evidence="15 16">C41B8</strain>
    </source>
</reference>
<dbReference type="SUPFAM" id="SSF52343">
    <property type="entry name" value="Ferredoxin reductase-like, C-terminal NADP-linked domain"/>
    <property type="match status" value="1"/>
</dbReference>
<dbReference type="PROSITE" id="PS51384">
    <property type="entry name" value="FAD_FR"/>
    <property type="match status" value="1"/>
</dbReference>
<dbReference type="InterPro" id="IPR001709">
    <property type="entry name" value="Flavoprot_Pyr_Nucl_cyt_Rdtase"/>
</dbReference>
<comment type="catalytic activity">
    <reaction evidence="11">
        <text>2 nitric oxide + NADPH + 2 O2 = 2 nitrate + NADP(+) + H(+)</text>
        <dbReference type="Rhea" id="RHEA:19465"/>
        <dbReference type="ChEBI" id="CHEBI:15378"/>
        <dbReference type="ChEBI" id="CHEBI:15379"/>
        <dbReference type="ChEBI" id="CHEBI:16480"/>
        <dbReference type="ChEBI" id="CHEBI:17632"/>
        <dbReference type="ChEBI" id="CHEBI:57783"/>
        <dbReference type="ChEBI" id="CHEBI:58349"/>
        <dbReference type="EC" id="1.14.12.17"/>
    </reaction>
</comment>
<evidence type="ECO:0000256" key="5">
    <source>
        <dbReference type="ARBA" id="ARBA00022621"/>
    </source>
</evidence>
<comment type="caution">
    <text evidence="15">The sequence shown here is derived from an EMBL/GenBank/DDBJ whole genome shotgun (WGS) entry which is preliminary data.</text>
</comment>
<dbReference type="eggNOG" id="COG1018">
    <property type="taxonomic scope" value="Bacteria"/>
</dbReference>
<keyword evidence="8" id="KW-0520">NAD</keyword>
<keyword evidence="3" id="KW-0216">Detoxification</keyword>
<dbReference type="SUPFAM" id="SSF63380">
    <property type="entry name" value="Riboflavin synthase domain-like"/>
    <property type="match status" value="1"/>
</dbReference>
<evidence type="ECO:0000256" key="10">
    <source>
        <dbReference type="ARBA" id="ARBA00048649"/>
    </source>
</evidence>
<organism evidence="15 16">
    <name type="scientific">Salinisphaera hydrothermalis (strain C41B8)</name>
    <dbReference type="NCBI Taxonomy" id="1304275"/>
    <lineage>
        <taxon>Bacteria</taxon>
        <taxon>Pseudomonadati</taxon>
        <taxon>Pseudomonadota</taxon>
        <taxon>Gammaproteobacteria</taxon>
        <taxon>Salinisphaerales</taxon>
        <taxon>Salinisphaeraceae</taxon>
        <taxon>Salinisphaera</taxon>
    </lineage>
</organism>
<dbReference type="InterPro" id="IPR009050">
    <property type="entry name" value="Globin-like_sf"/>
</dbReference>
<proteinExistence type="inferred from homology"/>
<dbReference type="STRING" id="1304275.C41B8_13250"/>
<comment type="similarity">
    <text evidence="12">Belongs to the globin family.</text>
</comment>
<keyword evidence="5 12" id="KW-0561">Oxygen transport</keyword>
<evidence type="ECO:0000256" key="11">
    <source>
        <dbReference type="ARBA" id="ARBA00049433"/>
    </source>
</evidence>
<dbReference type="EC" id="1.14.12.17" evidence="2"/>
<dbReference type="Proteomes" id="UP000028302">
    <property type="component" value="Unassembled WGS sequence"/>
</dbReference>
<keyword evidence="7" id="KW-0408">Iron</keyword>
<dbReference type="CDD" id="cd06184">
    <property type="entry name" value="flavohem_like_fad_nad_binding"/>
    <property type="match status" value="1"/>
</dbReference>
<evidence type="ECO:0000256" key="1">
    <source>
        <dbReference type="ARBA" id="ARBA00006401"/>
    </source>
</evidence>
<dbReference type="Gene3D" id="3.40.50.80">
    <property type="entry name" value="Nucleotide-binding domain of ferredoxin-NADP reductase (FNR) module"/>
    <property type="match status" value="1"/>
</dbReference>
<evidence type="ECO:0000256" key="9">
    <source>
        <dbReference type="ARBA" id="ARBA00025094"/>
    </source>
</evidence>
<dbReference type="GO" id="GO:0009636">
    <property type="term" value="P:response to toxic substance"/>
    <property type="evidence" value="ECO:0007669"/>
    <property type="project" value="UniProtKB-KW"/>
</dbReference>
<keyword evidence="15" id="KW-0560">Oxidoreductase</keyword>
<dbReference type="PANTHER" id="PTHR43396">
    <property type="entry name" value="FLAVOHEMOPROTEIN"/>
    <property type="match status" value="1"/>
</dbReference>
<accession>A0A084IJD1</accession>
<dbReference type="GO" id="GO:0019825">
    <property type="term" value="F:oxygen binding"/>
    <property type="evidence" value="ECO:0007669"/>
    <property type="project" value="InterPro"/>
</dbReference>
<evidence type="ECO:0000313" key="15">
    <source>
        <dbReference type="EMBL" id="KEZ76815.1"/>
    </source>
</evidence>
<name>A0A084IJD1_SALHC</name>
<dbReference type="GO" id="GO:0046210">
    <property type="term" value="P:nitric oxide catabolic process"/>
    <property type="evidence" value="ECO:0007669"/>
    <property type="project" value="TreeGrafter"/>
</dbReference>
<sequence>MPSREQIAVIKQTVPVLQQYGEQLARHMYARMFEHNPEVRRYFNPAHQRSGKQQKALSDAVCAYAANIDNPAALAGAVELIAQKHASLGIAPEHYPIVGEHLLASIREVLGDAATDDIIDAWAVAYGELADLFIERERQIYVAQENQHGWAGFKPFVVTDREHVAHDVVSLHLAPADGRPLADHAPGRYVAVRPSDPDDGAEPRNYSLSNAPGTPYYRISIKHETAATADAPSGVFSSFAHQRLDVGDHILVSPPCGEFTLNLPADPVRPLVFLAGGIGITPLLSMLHAALAEPGERPVVLIQAVRDRARRPFADEIDALAEQHPRLQVHVCYDQPAAGDVDATAAPASKGYIEAGLLDRLVGSAPAEYYFCGPQPMMAHVRGLLRDRGAPDDAVHYEFFGPAASLAA</sequence>
<keyword evidence="15" id="KW-0223">Dioxygenase</keyword>
<dbReference type="PRINTS" id="PR00371">
    <property type="entry name" value="FPNCR"/>
</dbReference>
<comment type="similarity">
    <text evidence="1">In the C-terminal section; belongs to the flavoprotein pyridine nucleotide cytochrome reductase family.</text>
</comment>
<evidence type="ECO:0000256" key="8">
    <source>
        <dbReference type="ARBA" id="ARBA00023027"/>
    </source>
</evidence>
<dbReference type="InterPro" id="IPR000971">
    <property type="entry name" value="Globin"/>
</dbReference>
<evidence type="ECO:0000256" key="2">
    <source>
        <dbReference type="ARBA" id="ARBA00012229"/>
    </source>
</evidence>
<dbReference type="PRINTS" id="PR00406">
    <property type="entry name" value="CYTB5RDTASE"/>
</dbReference>
<evidence type="ECO:0000256" key="7">
    <source>
        <dbReference type="ARBA" id="ARBA00023004"/>
    </source>
</evidence>
<keyword evidence="4 12" id="KW-0349">Heme</keyword>
<dbReference type="Gene3D" id="1.10.490.10">
    <property type="entry name" value="Globins"/>
    <property type="match status" value="1"/>
</dbReference>
<keyword evidence="16" id="KW-1185">Reference proteome</keyword>
<evidence type="ECO:0000256" key="12">
    <source>
        <dbReference type="RuleBase" id="RU000356"/>
    </source>
</evidence>
<evidence type="ECO:0000256" key="3">
    <source>
        <dbReference type="ARBA" id="ARBA00022575"/>
    </source>
</evidence>
<keyword evidence="6" id="KW-0479">Metal-binding</keyword>
<dbReference type="eggNOG" id="COG1017">
    <property type="taxonomic scope" value="Bacteria"/>
</dbReference>
<dbReference type="OrthoDB" id="9801223at2"/>
<dbReference type="Pfam" id="PF00042">
    <property type="entry name" value="Globin"/>
    <property type="match status" value="1"/>
</dbReference>
<evidence type="ECO:0000256" key="4">
    <source>
        <dbReference type="ARBA" id="ARBA00022617"/>
    </source>
</evidence>
<dbReference type="GO" id="GO:0046872">
    <property type="term" value="F:metal ion binding"/>
    <property type="evidence" value="ECO:0007669"/>
    <property type="project" value="UniProtKB-KW"/>
</dbReference>
<evidence type="ECO:0000259" key="13">
    <source>
        <dbReference type="PROSITE" id="PS01033"/>
    </source>
</evidence>
<dbReference type="RefSeq" id="WP_037339085.1">
    <property type="nucleotide sequence ID" value="NZ_APNK01000022.1"/>
</dbReference>
<dbReference type="CDD" id="cd08922">
    <property type="entry name" value="FHb-globin"/>
    <property type="match status" value="1"/>
</dbReference>
<dbReference type="GO" id="GO:0071500">
    <property type="term" value="P:cellular response to nitrosative stress"/>
    <property type="evidence" value="ECO:0007669"/>
    <property type="project" value="TreeGrafter"/>
</dbReference>
<dbReference type="NCBIfam" id="NF009805">
    <property type="entry name" value="PRK13289.1"/>
    <property type="match status" value="1"/>
</dbReference>
<dbReference type="SUPFAM" id="SSF46458">
    <property type="entry name" value="Globin-like"/>
    <property type="match status" value="1"/>
</dbReference>
<comment type="catalytic activity">
    <reaction evidence="10">
        <text>2 nitric oxide + NADH + 2 O2 = 2 nitrate + NAD(+) + H(+)</text>
        <dbReference type="Rhea" id="RHEA:19469"/>
        <dbReference type="ChEBI" id="CHEBI:15378"/>
        <dbReference type="ChEBI" id="CHEBI:15379"/>
        <dbReference type="ChEBI" id="CHEBI:16480"/>
        <dbReference type="ChEBI" id="CHEBI:17632"/>
        <dbReference type="ChEBI" id="CHEBI:57540"/>
        <dbReference type="ChEBI" id="CHEBI:57945"/>
        <dbReference type="EC" id="1.14.12.17"/>
    </reaction>
</comment>
<feature type="domain" description="FAD-binding FR-type" evidence="14">
    <location>
        <begin position="151"/>
        <end position="262"/>
    </location>
</feature>
<dbReference type="GO" id="GO:0020037">
    <property type="term" value="F:heme binding"/>
    <property type="evidence" value="ECO:0007669"/>
    <property type="project" value="InterPro"/>
</dbReference>
<dbReference type="InterPro" id="IPR039261">
    <property type="entry name" value="FNR_nucleotide-bd"/>
</dbReference>
<dbReference type="FunFam" id="1.10.490.10:FF:000003">
    <property type="entry name" value="Flavohemoprotein"/>
    <property type="match status" value="1"/>
</dbReference>
<dbReference type="Pfam" id="PF00175">
    <property type="entry name" value="NAD_binding_1"/>
    <property type="match status" value="1"/>
</dbReference>
<evidence type="ECO:0000313" key="16">
    <source>
        <dbReference type="Proteomes" id="UP000028302"/>
    </source>
</evidence>